<dbReference type="Pfam" id="PF07715">
    <property type="entry name" value="Plug"/>
    <property type="match status" value="1"/>
</dbReference>
<dbReference type="InterPro" id="IPR012910">
    <property type="entry name" value="Plug_dom"/>
</dbReference>
<comment type="caution">
    <text evidence="15">The sequence shown here is derived from an EMBL/GenBank/DDBJ whole genome shotgun (WGS) entry which is preliminary data.</text>
</comment>
<dbReference type="InterPro" id="IPR008969">
    <property type="entry name" value="CarboxyPept-like_regulatory"/>
</dbReference>
<evidence type="ECO:0000256" key="3">
    <source>
        <dbReference type="ARBA" id="ARBA00022452"/>
    </source>
</evidence>
<dbReference type="InterPro" id="IPR023996">
    <property type="entry name" value="TonB-dep_OMP_SusC/RagA"/>
</dbReference>
<evidence type="ECO:0000313" key="15">
    <source>
        <dbReference type="EMBL" id="KKB57133.1"/>
    </source>
</evidence>
<gene>
    <name evidence="15" type="ORF">HMPREF1535_01785</name>
</gene>
<evidence type="ECO:0000256" key="4">
    <source>
        <dbReference type="ARBA" id="ARBA00022496"/>
    </source>
</evidence>
<comment type="subcellular location">
    <subcellularLocation>
        <location evidence="1 12">Cell outer membrane</location>
        <topology evidence="1 12">Multi-pass membrane protein</topology>
    </subcellularLocation>
</comment>
<evidence type="ECO:0000256" key="5">
    <source>
        <dbReference type="ARBA" id="ARBA00022692"/>
    </source>
</evidence>
<keyword evidence="8 13" id="KW-0798">TonB box</keyword>
<dbReference type="STRING" id="927665.HMPREF1535_01785"/>
<keyword evidence="9 12" id="KW-0472">Membrane</keyword>
<evidence type="ECO:0000256" key="8">
    <source>
        <dbReference type="ARBA" id="ARBA00023077"/>
    </source>
</evidence>
<evidence type="ECO:0000256" key="1">
    <source>
        <dbReference type="ARBA" id="ARBA00004571"/>
    </source>
</evidence>
<dbReference type="Proteomes" id="UP000033047">
    <property type="component" value="Unassembled WGS sequence"/>
</dbReference>
<dbReference type="EMBL" id="AQHV01000010">
    <property type="protein sequence ID" value="KKB57133.1"/>
    <property type="molecule type" value="Genomic_DNA"/>
</dbReference>
<evidence type="ECO:0000256" key="7">
    <source>
        <dbReference type="ARBA" id="ARBA00023004"/>
    </source>
</evidence>
<dbReference type="Gene3D" id="2.170.130.10">
    <property type="entry name" value="TonB-dependent receptor, plug domain"/>
    <property type="match status" value="1"/>
</dbReference>
<dbReference type="GO" id="GO:0044718">
    <property type="term" value="P:siderophore transmembrane transport"/>
    <property type="evidence" value="ECO:0007669"/>
    <property type="project" value="TreeGrafter"/>
</dbReference>
<dbReference type="InterPro" id="IPR036942">
    <property type="entry name" value="Beta-barrel_TonB_sf"/>
</dbReference>
<comment type="similarity">
    <text evidence="12 13">Belongs to the TonB-dependent receptor family.</text>
</comment>
<dbReference type="Pfam" id="PF07660">
    <property type="entry name" value="STN"/>
    <property type="match status" value="1"/>
</dbReference>
<keyword evidence="11 12" id="KW-0998">Cell outer membrane</keyword>
<organism evidence="15 16">
    <name type="scientific">Parabacteroides goldsteinii DSM 19448 = WAL 12034</name>
    <dbReference type="NCBI Taxonomy" id="927665"/>
    <lineage>
        <taxon>Bacteria</taxon>
        <taxon>Pseudomonadati</taxon>
        <taxon>Bacteroidota</taxon>
        <taxon>Bacteroidia</taxon>
        <taxon>Bacteroidales</taxon>
        <taxon>Tannerellaceae</taxon>
        <taxon>Parabacteroides</taxon>
    </lineage>
</organism>
<dbReference type="FunFam" id="2.60.40.1120:FF:000003">
    <property type="entry name" value="Outer membrane protein Omp121"/>
    <property type="match status" value="1"/>
</dbReference>
<evidence type="ECO:0000259" key="14">
    <source>
        <dbReference type="SMART" id="SM00965"/>
    </source>
</evidence>
<dbReference type="InterPro" id="IPR011662">
    <property type="entry name" value="Secretin/TonB_short_N"/>
</dbReference>
<proteinExistence type="inferred from homology"/>
<dbReference type="Gene3D" id="2.60.40.1120">
    <property type="entry name" value="Carboxypeptidase-like, regulatory domain"/>
    <property type="match status" value="1"/>
</dbReference>
<keyword evidence="4" id="KW-0410">Iron transport</keyword>
<dbReference type="NCBIfam" id="TIGR04056">
    <property type="entry name" value="OMP_RagA_SusC"/>
    <property type="match status" value="1"/>
</dbReference>
<dbReference type="NCBIfam" id="TIGR04057">
    <property type="entry name" value="SusC_RagA_signa"/>
    <property type="match status" value="1"/>
</dbReference>
<keyword evidence="3 12" id="KW-1134">Transmembrane beta strand</keyword>
<dbReference type="PANTHER" id="PTHR30069:SF29">
    <property type="entry name" value="HEMOGLOBIN AND HEMOGLOBIN-HAPTOGLOBIN-BINDING PROTEIN 1-RELATED"/>
    <property type="match status" value="1"/>
</dbReference>
<evidence type="ECO:0000256" key="9">
    <source>
        <dbReference type="ARBA" id="ARBA00023136"/>
    </source>
</evidence>
<evidence type="ECO:0000256" key="12">
    <source>
        <dbReference type="PROSITE-ProRule" id="PRU01360"/>
    </source>
</evidence>
<dbReference type="InterPro" id="IPR037066">
    <property type="entry name" value="Plug_dom_sf"/>
</dbReference>
<keyword evidence="4" id="KW-0406">Ion transport</keyword>
<evidence type="ECO:0000256" key="6">
    <source>
        <dbReference type="ARBA" id="ARBA00022729"/>
    </source>
</evidence>
<keyword evidence="7" id="KW-0408">Iron</keyword>
<dbReference type="InterPro" id="IPR039426">
    <property type="entry name" value="TonB-dep_rcpt-like"/>
</dbReference>
<dbReference type="GO" id="GO:0015344">
    <property type="term" value="F:siderophore uptake transmembrane transporter activity"/>
    <property type="evidence" value="ECO:0007669"/>
    <property type="project" value="TreeGrafter"/>
</dbReference>
<evidence type="ECO:0000256" key="10">
    <source>
        <dbReference type="ARBA" id="ARBA00023170"/>
    </source>
</evidence>
<evidence type="ECO:0000313" key="16">
    <source>
        <dbReference type="Proteomes" id="UP000033047"/>
    </source>
</evidence>
<reference evidence="15 16" key="1">
    <citation type="submission" date="2013-04" db="EMBL/GenBank/DDBJ databases">
        <title>The Genome Sequence of Parabacteroides goldsteinii DSM 19448.</title>
        <authorList>
            <consortium name="The Broad Institute Genomics Platform"/>
            <person name="Earl A."/>
            <person name="Ward D."/>
            <person name="Feldgarden M."/>
            <person name="Gevers D."/>
            <person name="Martens E."/>
            <person name="Sakamoto M."/>
            <person name="Benno Y."/>
            <person name="Song Y."/>
            <person name="Liu C."/>
            <person name="Lee J."/>
            <person name="Bolanos M."/>
            <person name="Vaisanen M.L."/>
            <person name="Finegold S.M."/>
            <person name="Walker B."/>
            <person name="Young S."/>
            <person name="Zeng Q."/>
            <person name="Gargeya S."/>
            <person name="Fitzgerald M."/>
            <person name="Haas B."/>
            <person name="Abouelleil A."/>
            <person name="Allen A.W."/>
            <person name="Alvarado L."/>
            <person name="Arachchi H.M."/>
            <person name="Berlin A.M."/>
            <person name="Chapman S.B."/>
            <person name="Gainer-Dewar J."/>
            <person name="Goldberg J."/>
            <person name="Griggs A."/>
            <person name="Gujja S."/>
            <person name="Hansen M."/>
            <person name="Howarth C."/>
            <person name="Imamovic A."/>
            <person name="Ireland A."/>
            <person name="Larimer J."/>
            <person name="McCowan C."/>
            <person name="Murphy C."/>
            <person name="Pearson M."/>
            <person name="Poon T.W."/>
            <person name="Priest M."/>
            <person name="Roberts A."/>
            <person name="Saif S."/>
            <person name="Shea T."/>
            <person name="Sisk P."/>
            <person name="Sykes S."/>
            <person name="Wortman J."/>
            <person name="Nusbaum C."/>
            <person name="Birren B."/>
        </authorList>
    </citation>
    <scope>NUCLEOTIDE SEQUENCE [LARGE SCALE GENOMIC DNA]</scope>
    <source>
        <strain evidence="15 16">DSM 19448</strain>
    </source>
</reference>
<feature type="domain" description="Secretin/TonB short N-terminal" evidence="14">
    <location>
        <begin position="72"/>
        <end position="123"/>
    </location>
</feature>
<protein>
    <submittedName>
        <fullName evidence="15">SusC/RagA family TonB-linked outer membrane protein</fullName>
    </submittedName>
</protein>
<keyword evidence="2 12" id="KW-0813">Transport</keyword>
<dbReference type="InterPro" id="IPR023997">
    <property type="entry name" value="TonB-dep_OMP_SusC/RagA_CS"/>
</dbReference>
<dbReference type="PATRIC" id="fig|927665.4.peg.1823"/>
<sequence length="1197" mass="133624">MKKKSTGGCYALLLSEFKHIFRVMKLSLIFLLLCGSTIFANNVNSQTACVSIEANKLQAKDVIKLIEEQTDYLFVYNNEKVDLSKTVSLNVRNKTVAEVLNNIFENSDITYAMEGSNILLMKKVSSPQQNVRSIKGLVKDQFGEPVIGANVIEKGTTNGTVTDLNGSYQLSLTGDNAVVQFSYIGYRPQEVPVGDKTTINVVLSEDTEQLEEVVVTGYGGMQKRTTLTTAISKLDNKALENVAVSNAAQALQGGVSGLRVVNTSGRPGEAPNIVLRGGATITNDPSYNQALVVIDGIVRSLNDVNPADIESIQVLKDAASTAIYGARANSGVILVTTKRGKAGKATVSYKFKGGLTFARKGYEFLNARDFIHYNRLGNKNAGRTLADVNRTSGYGPNAGDWFSIRFLSDENEHLLQEGWEQMTDPYDETTQLLFKDYSGQIMKEAFNDPSFTQDHYVDITGGNDKASFLASFGYYKEDGQVVSTSYERFTGNVNGSYKVRDNININAGATYSFSKKPGLWMSEAQLFYRTMSIWPTVSPYDENGEPTSGIGSSDGNPLYWKNKLQRINNIRKTTFNIGGTWEIIPGVSLNENSSIYYIDNEQEDFDKKFKLSSSGSPNDTRSARAMYERQFQQQHNATLTYAKSFVEKHNLDVMIGGELFDYSRFKLQAKGKKAPSDDIPTLNASSDRTEVYSYKDGYRMMSAFGRINYNFNYKYLFSVVARYDGISKLSDNRWGFFPGVSAGWNLHEEDFFKDSKLSSVVSSVKPRISYGVNGNVAGLGNYEVYGEYGTQTAYDGNIGFLNTKLINGGLRWEKSKSFEAGLDFGLFNNRVNFITDYYNRTTTDLLTNLALPGYTGFGSIRTNLGSLRNQGFEAEVKVNILSNPKAFIWDVSFNASFVKNKIIELPENGNQNNRQGGLQVYDPKSGEYIWVGGYQEGQTLGDVYAFKQERIFRDWDDVKANAGDRYDAVAELYGPNKWAQMSEDERKGKRPIEPGDVLWADLDNNGVINQYDQVKIGNVFPKWTGGFSTNLSYKDFSLFARFDYSLGHVLYNDLKARSLGQYQGSFNIIKEVKNSWSPDNPNSDLPRFYYADQSIKRNITRSNVARANINSNNSSFYEKGDYLALREITLSYRLPKNWIEKATLSDASIYITGQNLFYITGYSGMSPEPSIKKDNAGVDEGRYPMPRTVLLGVSVSF</sequence>
<dbReference type="SMART" id="SM00965">
    <property type="entry name" value="STN"/>
    <property type="match status" value="1"/>
</dbReference>
<dbReference type="Pfam" id="PF13715">
    <property type="entry name" value="CarbopepD_reg_2"/>
    <property type="match status" value="1"/>
</dbReference>
<dbReference type="AlphaFoldDB" id="A0A0F5JHD3"/>
<dbReference type="InterPro" id="IPR000531">
    <property type="entry name" value="Beta-barrel_TonB"/>
</dbReference>
<dbReference type="Gene3D" id="2.40.170.20">
    <property type="entry name" value="TonB-dependent receptor, beta-barrel domain"/>
    <property type="match status" value="1"/>
</dbReference>
<dbReference type="PANTHER" id="PTHR30069">
    <property type="entry name" value="TONB-DEPENDENT OUTER MEMBRANE RECEPTOR"/>
    <property type="match status" value="1"/>
</dbReference>
<keyword evidence="6" id="KW-0732">Signal</keyword>
<dbReference type="Pfam" id="PF00593">
    <property type="entry name" value="TonB_dep_Rec_b-barrel"/>
    <property type="match status" value="1"/>
</dbReference>
<keyword evidence="10" id="KW-0675">Receptor</keyword>
<dbReference type="SUPFAM" id="SSF56935">
    <property type="entry name" value="Porins"/>
    <property type="match status" value="1"/>
</dbReference>
<evidence type="ECO:0000256" key="2">
    <source>
        <dbReference type="ARBA" id="ARBA00022448"/>
    </source>
</evidence>
<name>A0A0F5JHD3_9BACT</name>
<dbReference type="PROSITE" id="PS52016">
    <property type="entry name" value="TONB_DEPENDENT_REC_3"/>
    <property type="match status" value="1"/>
</dbReference>
<evidence type="ECO:0000256" key="11">
    <source>
        <dbReference type="ARBA" id="ARBA00023237"/>
    </source>
</evidence>
<accession>A0A0F5JHD3</accession>
<keyword evidence="5 12" id="KW-0812">Transmembrane</keyword>
<dbReference type="HOGENOM" id="CLU_004317_0_1_10"/>
<dbReference type="SUPFAM" id="SSF49464">
    <property type="entry name" value="Carboxypeptidase regulatory domain-like"/>
    <property type="match status" value="1"/>
</dbReference>
<evidence type="ECO:0000256" key="13">
    <source>
        <dbReference type="RuleBase" id="RU003357"/>
    </source>
</evidence>
<dbReference type="GO" id="GO:0009279">
    <property type="term" value="C:cell outer membrane"/>
    <property type="evidence" value="ECO:0007669"/>
    <property type="project" value="UniProtKB-SubCell"/>
</dbReference>